<dbReference type="PANTHER" id="PTHR43167">
    <property type="entry name" value="PUTATIVE (AFU_ORTHOLOGUE AFUA_6G01830)-RELATED"/>
    <property type="match status" value="1"/>
</dbReference>
<dbReference type="InterPro" id="IPR002935">
    <property type="entry name" value="SAM_O-MeTrfase"/>
</dbReference>
<keyword evidence="2 4" id="KW-0808">Transferase</keyword>
<accession>A0A1W6YNZ1</accession>
<evidence type="ECO:0000313" key="5">
    <source>
        <dbReference type="Proteomes" id="UP000194151"/>
    </source>
</evidence>
<dbReference type="PROSITE" id="PS51682">
    <property type="entry name" value="SAM_OMT_I"/>
    <property type="match status" value="1"/>
</dbReference>
<dbReference type="PANTHER" id="PTHR43167:SF1">
    <property type="entry name" value="PUTATIVE (AFU_ORTHOLOGUE AFUA_6G01830)-RELATED"/>
    <property type="match status" value="1"/>
</dbReference>
<dbReference type="Proteomes" id="UP000194151">
    <property type="component" value="Chromosome"/>
</dbReference>
<dbReference type="EMBL" id="CP021108">
    <property type="protein sequence ID" value="ARP82283.1"/>
    <property type="molecule type" value="Genomic_DNA"/>
</dbReference>
<keyword evidence="3" id="KW-0949">S-adenosyl-L-methionine</keyword>
<proteinExistence type="predicted"/>
<dbReference type="RefSeq" id="WP_086065657.1">
    <property type="nucleotide sequence ID" value="NZ_CP021108.1"/>
</dbReference>
<dbReference type="OrthoDB" id="9799672at2"/>
<dbReference type="AlphaFoldDB" id="A0A1W6YNZ1"/>
<dbReference type="Pfam" id="PF13578">
    <property type="entry name" value="Methyltransf_24"/>
    <property type="match status" value="1"/>
</dbReference>
<protein>
    <submittedName>
        <fullName evidence="4">Methyltransferase</fullName>
    </submittedName>
</protein>
<dbReference type="STRING" id="1416806.CAL12_16640"/>
<dbReference type="SUPFAM" id="SSF53335">
    <property type="entry name" value="S-adenosyl-L-methionine-dependent methyltransferases"/>
    <property type="match status" value="1"/>
</dbReference>
<keyword evidence="1 4" id="KW-0489">Methyltransferase</keyword>
<name>A0A1W6YNZ1_9BORD</name>
<evidence type="ECO:0000256" key="2">
    <source>
        <dbReference type="ARBA" id="ARBA00022679"/>
    </source>
</evidence>
<evidence type="ECO:0000256" key="1">
    <source>
        <dbReference type="ARBA" id="ARBA00022603"/>
    </source>
</evidence>
<evidence type="ECO:0000313" key="4">
    <source>
        <dbReference type="EMBL" id="ARP82283.1"/>
    </source>
</evidence>
<dbReference type="Gene3D" id="3.40.50.150">
    <property type="entry name" value="Vaccinia Virus protein VP39"/>
    <property type="match status" value="1"/>
</dbReference>
<dbReference type="KEGG" id="bgv:CAL12_16640"/>
<keyword evidence="5" id="KW-1185">Reference proteome</keyword>
<dbReference type="GO" id="GO:0008171">
    <property type="term" value="F:O-methyltransferase activity"/>
    <property type="evidence" value="ECO:0007669"/>
    <property type="project" value="InterPro"/>
</dbReference>
<gene>
    <name evidence="4" type="ORF">CAL12_16640</name>
</gene>
<dbReference type="InterPro" id="IPR029063">
    <property type="entry name" value="SAM-dependent_MTases_sf"/>
</dbReference>
<reference evidence="4 5" key="1">
    <citation type="submission" date="2017-05" db="EMBL/GenBank/DDBJ databases">
        <title>Complete and WGS of Bordetella genogroups.</title>
        <authorList>
            <person name="Spilker T."/>
            <person name="LiPuma J."/>
        </authorList>
    </citation>
    <scope>NUCLEOTIDE SEQUENCE [LARGE SCALE GENOMIC DNA]</scope>
    <source>
        <strain evidence="4 5">AU19157</strain>
    </source>
</reference>
<organism evidence="4 5">
    <name type="scientific">Bordetella genomosp. 8</name>
    <dbReference type="NCBI Taxonomy" id="1416806"/>
    <lineage>
        <taxon>Bacteria</taxon>
        <taxon>Pseudomonadati</taxon>
        <taxon>Pseudomonadota</taxon>
        <taxon>Betaproteobacteria</taxon>
        <taxon>Burkholderiales</taxon>
        <taxon>Alcaligenaceae</taxon>
        <taxon>Bordetella</taxon>
    </lineage>
</organism>
<dbReference type="GO" id="GO:0032259">
    <property type="term" value="P:methylation"/>
    <property type="evidence" value="ECO:0007669"/>
    <property type="project" value="UniProtKB-KW"/>
</dbReference>
<sequence>MTSTLTDSPLAALLDRLFKQADEAASPALDGISREELGRMMRSKTEYLAFYGQLKDFWLPVSRETGRLLYMLARSARARSVIEFGTSFGISTIHLAAAVRDNGGGRVISSEFEPSKVIRARQHLVEAGLADLVEIREGDALKTLATDLPDSIDLLLLDGAKSLYGDILDLVEARLRPGALIVADNADYSPDYLARVRAPGSGYLSLPFGEDVELSMRLD</sequence>
<evidence type="ECO:0000256" key="3">
    <source>
        <dbReference type="ARBA" id="ARBA00022691"/>
    </source>
</evidence>